<dbReference type="PANTHER" id="PTHR33337:SF40">
    <property type="entry name" value="CENP-V_GFA DOMAIN-CONTAINING PROTEIN-RELATED"/>
    <property type="match status" value="1"/>
</dbReference>
<organism evidence="7 8">
    <name type="scientific">Pseudomonas versuta</name>
    <dbReference type="NCBI Taxonomy" id="1788301"/>
    <lineage>
        <taxon>Bacteria</taxon>
        <taxon>Pseudomonadati</taxon>
        <taxon>Pseudomonadota</taxon>
        <taxon>Gammaproteobacteria</taxon>
        <taxon>Pseudomonadales</taxon>
        <taxon>Pseudomonadaceae</taxon>
        <taxon>Pseudomonas</taxon>
    </lineage>
</organism>
<dbReference type="Gene3D" id="3.90.1590.10">
    <property type="entry name" value="glutathione-dependent formaldehyde- activating enzyme (gfa)"/>
    <property type="match status" value="1"/>
</dbReference>
<evidence type="ECO:0000313" key="8">
    <source>
        <dbReference type="Proteomes" id="UP000185990"/>
    </source>
</evidence>
<accession>A0A0M3UDE9</accession>
<dbReference type="AlphaFoldDB" id="A0A0M3UDE9"/>
<dbReference type="PANTHER" id="PTHR33337">
    <property type="entry name" value="GFA DOMAIN-CONTAINING PROTEIN"/>
    <property type="match status" value="1"/>
</dbReference>
<gene>
    <name evidence="6" type="ORF">BOH73_18025</name>
    <name evidence="7" type="ORF">BOH74_16130</name>
</gene>
<dbReference type="InterPro" id="IPR006913">
    <property type="entry name" value="CENP-V/GFA"/>
</dbReference>
<evidence type="ECO:0000313" key="6">
    <source>
        <dbReference type="EMBL" id="OKA19038.1"/>
    </source>
</evidence>
<dbReference type="Pfam" id="PF04828">
    <property type="entry name" value="GFA"/>
    <property type="match status" value="1"/>
</dbReference>
<comment type="similarity">
    <text evidence="1">Belongs to the Gfa family.</text>
</comment>
<evidence type="ECO:0000313" key="7">
    <source>
        <dbReference type="EMBL" id="OKA20871.1"/>
    </source>
</evidence>
<dbReference type="InterPro" id="IPR011057">
    <property type="entry name" value="Mss4-like_sf"/>
</dbReference>
<dbReference type="EMBL" id="MPJD01000025">
    <property type="protein sequence ID" value="OKA20871.1"/>
    <property type="molecule type" value="Genomic_DNA"/>
</dbReference>
<feature type="domain" description="CENP-V/GFA" evidence="5">
    <location>
        <begin position="5"/>
        <end position="111"/>
    </location>
</feature>
<dbReference type="Proteomes" id="UP000185990">
    <property type="component" value="Unassembled WGS sequence"/>
</dbReference>
<keyword evidence="2" id="KW-0479">Metal-binding</keyword>
<dbReference type="GO" id="GO:0016846">
    <property type="term" value="F:carbon-sulfur lyase activity"/>
    <property type="evidence" value="ECO:0007669"/>
    <property type="project" value="InterPro"/>
</dbReference>
<dbReference type="KEGG" id="ppsy:AOC04_05975"/>
<proteinExistence type="inferred from homology"/>
<sequence length="144" mass="15559">MTGTHQGSCLCSAVRYALLTAPKAVSHCHCSQCRKGHGAAFASYASVPRSALRMLSGSASITSYASSESVLREFCAHCGSTLFWSRTEGEFSDWVSIALGTLDTPFTPPKQQHLHVASSVHWYTPIESGARRESPLRVDNNLPS</sequence>
<keyword evidence="9" id="KW-1185">Reference proteome</keyword>
<dbReference type="SUPFAM" id="SSF51316">
    <property type="entry name" value="Mss4-like"/>
    <property type="match status" value="1"/>
</dbReference>
<dbReference type="RefSeq" id="WP_060691597.1">
    <property type="nucleotide sequence ID" value="NZ_CP012676.1"/>
</dbReference>
<comment type="caution">
    <text evidence="7">The sequence shown here is derived from an EMBL/GenBank/DDBJ whole genome shotgun (WGS) entry which is preliminary data.</text>
</comment>
<evidence type="ECO:0000259" key="5">
    <source>
        <dbReference type="PROSITE" id="PS51891"/>
    </source>
</evidence>
<dbReference type="PROSITE" id="PS51891">
    <property type="entry name" value="CENP_V_GFA"/>
    <property type="match status" value="1"/>
</dbReference>
<dbReference type="EMBL" id="MPJC01000014">
    <property type="protein sequence ID" value="OKA19038.1"/>
    <property type="molecule type" value="Genomic_DNA"/>
</dbReference>
<evidence type="ECO:0000256" key="3">
    <source>
        <dbReference type="ARBA" id="ARBA00022833"/>
    </source>
</evidence>
<reference evidence="6 9" key="2">
    <citation type="submission" date="2016-11" db="EMBL/GenBank/DDBJ databases">
        <title>Draft genome of Pseudomonas versuta A4R1.5.</title>
        <authorList>
            <person name="See-Too W.-S."/>
        </authorList>
    </citation>
    <scope>NUCLEOTIDE SEQUENCE [LARGE SCALE GENOMIC DNA]</scope>
    <source>
        <strain evidence="6 9">A4R1.5</strain>
    </source>
</reference>
<evidence type="ECO:0000256" key="1">
    <source>
        <dbReference type="ARBA" id="ARBA00005495"/>
    </source>
</evidence>
<accession>A0A1Q4KEA8</accession>
<keyword evidence="3" id="KW-0862">Zinc</keyword>
<dbReference type="Proteomes" id="UP000186677">
    <property type="component" value="Unassembled WGS sequence"/>
</dbReference>
<protein>
    <submittedName>
        <fullName evidence="7">Ribulose phosphate epimerase</fullName>
    </submittedName>
</protein>
<dbReference type="OrthoDB" id="7765631at2"/>
<keyword evidence="4" id="KW-0456">Lyase</keyword>
<reference evidence="7 8" key="1">
    <citation type="submission" date="2016-11" db="EMBL/GenBank/DDBJ databases">
        <title>Draft genome of Pseudomonas versuta A4R1.12.</title>
        <authorList>
            <person name="See-Too W.-S."/>
        </authorList>
    </citation>
    <scope>NUCLEOTIDE SEQUENCE [LARGE SCALE GENOMIC DNA]</scope>
    <source>
        <strain evidence="7 8">A4R1.12</strain>
    </source>
</reference>
<evidence type="ECO:0000256" key="2">
    <source>
        <dbReference type="ARBA" id="ARBA00022723"/>
    </source>
</evidence>
<dbReference type="GO" id="GO:0046872">
    <property type="term" value="F:metal ion binding"/>
    <property type="evidence" value="ECO:0007669"/>
    <property type="project" value="UniProtKB-KW"/>
</dbReference>
<evidence type="ECO:0000313" key="9">
    <source>
        <dbReference type="Proteomes" id="UP000186677"/>
    </source>
</evidence>
<name>A0A0M3UDE9_9PSED</name>
<evidence type="ECO:0000256" key="4">
    <source>
        <dbReference type="ARBA" id="ARBA00023239"/>
    </source>
</evidence>